<name>A0ABR2L7M1_9EUKA</name>
<evidence type="ECO:0000313" key="2">
    <source>
        <dbReference type="Proteomes" id="UP001470230"/>
    </source>
</evidence>
<protein>
    <recommendedName>
        <fullName evidence="3">Ankyrin repeat protein</fullName>
    </recommendedName>
</protein>
<evidence type="ECO:0000313" key="1">
    <source>
        <dbReference type="EMBL" id="KAK8899028.1"/>
    </source>
</evidence>
<dbReference type="SUPFAM" id="SSF48403">
    <property type="entry name" value="Ankyrin repeat"/>
    <property type="match status" value="1"/>
</dbReference>
<proteinExistence type="predicted"/>
<dbReference type="InterPro" id="IPR002110">
    <property type="entry name" value="Ankyrin_rpt"/>
</dbReference>
<dbReference type="InterPro" id="IPR036770">
    <property type="entry name" value="Ankyrin_rpt-contain_sf"/>
</dbReference>
<reference evidence="1 2" key="1">
    <citation type="submission" date="2024-04" db="EMBL/GenBank/DDBJ databases">
        <title>Tritrichomonas musculus Genome.</title>
        <authorList>
            <person name="Alves-Ferreira E."/>
            <person name="Grigg M."/>
            <person name="Lorenzi H."/>
            <person name="Galac M."/>
        </authorList>
    </citation>
    <scope>NUCLEOTIDE SEQUENCE [LARGE SCALE GENOMIC DNA]</scope>
    <source>
        <strain evidence="1 2">EAF2021</strain>
    </source>
</reference>
<gene>
    <name evidence="1" type="ORF">M9Y10_001325</name>
</gene>
<dbReference type="Proteomes" id="UP001470230">
    <property type="component" value="Unassembled WGS sequence"/>
</dbReference>
<dbReference type="SMART" id="SM00248">
    <property type="entry name" value="ANK"/>
    <property type="match status" value="2"/>
</dbReference>
<accession>A0ABR2L7M1</accession>
<evidence type="ECO:0008006" key="3">
    <source>
        <dbReference type="Google" id="ProtNLM"/>
    </source>
</evidence>
<keyword evidence="2" id="KW-1185">Reference proteome</keyword>
<organism evidence="1 2">
    <name type="scientific">Tritrichomonas musculus</name>
    <dbReference type="NCBI Taxonomy" id="1915356"/>
    <lineage>
        <taxon>Eukaryota</taxon>
        <taxon>Metamonada</taxon>
        <taxon>Parabasalia</taxon>
        <taxon>Tritrichomonadida</taxon>
        <taxon>Tritrichomonadidae</taxon>
        <taxon>Tritrichomonas</taxon>
    </lineage>
</organism>
<dbReference type="EMBL" id="JAPFFF010000001">
    <property type="protein sequence ID" value="KAK8899028.1"/>
    <property type="molecule type" value="Genomic_DNA"/>
</dbReference>
<comment type="caution">
    <text evidence="1">The sequence shown here is derived from an EMBL/GenBank/DDBJ whole genome shotgun (WGS) entry which is preliminary data.</text>
</comment>
<dbReference type="Gene3D" id="1.25.40.20">
    <property type="entry name" value="Ankyrin repeat-containing domain"/>
    <property type="match status" value="1"/>
</dbReference>
<dbReference type="Pfam" id="PF12796">
    <property type="entry name" value="Ank_2"/>
    <property type="match status" value="1"/>
</dbReference>
<sequence>MSKKQINTICEAIRNNSVDNLGDLLTNFTDISNPIIQLNEDTTGEKIFDVEIFALPPNEKCTILHYAAFYNSLDIFKYLENEKKLPLRIPSELGLLPLHYACAHGSSDVALYILGKDPEQARIDFDNKDIPSLLYLSIHGEKSDVL</sequence>